<keyword evidence="10" id="KW-1185">Reference proteome</keyword>
<dbReference type="InterPro" id="IPR007373">
    <property type="entry name" value="Thiamin_PyroPKinase_B1-bd"/>
</dbReference>
<keyword evidence="4" id="KW-0418">Kinase</keyword>
<comment type="subcellular location">
    <subcellularLocation>
        <location evidence="1">Nucleus</location>
    </subcellularLocation>
</comment>
<evidence type="ECO:0000256" key="4">
    <source>
        <dbReference type="ARBA" id="ARBA00022777"/>
    </source>
</evidence>
<dbReference type="GO" id="GO:0016301">
    <property type="term" value="F:kinase activity"/>
    <property type="evidence" value="ECO:0007669"/>
    <property type="project" value="UniProtKB-KW"/>
</dbReference>
<keyword evidence="2" id="KW-0808">Transferase</keyword>
<dbReference type="NCBIfam" id="TIGR01378">
    <property type="entry name" value="thi_PPkinase"/>
    <property type="match status" value="1"/>
</dbReference>
<evidence type="ECO:0000256" key="5">
    <source>
        <dbReference type="ARBA" id="ARBA00022840"/>
    </source>
</evidence>
<dbReference type="InterPro" id="IPR007219">
    <property type="entry name" value="XnlR_reg_dom"/>
</dbReference>
<dbReference type="GO" id="GO:0009229">
    <property type="term" value="P:thiamine diphosphate biosynthetic process"/>
    <property type="evidence" value="ECO:0007669"/>
    <property type="project" value="InterPro"/>
</dbReference>
<dbReference type="CDD" id="cd12148">
    <property type="entry name" value="fungal_TF_MHR"/>
    <property type="match status" value="1"/>
</dbReference>
<dbReference type="GO" id="GO:0030975">
    <property type="term" value="F:thiamine binding"/>
    <property type="evidence" value="ECO:0007669"/>
    <property type="project" value="InterPro"/>
</dbReference>
<dbReference type="GO" id="GO:0005634">
    <property type="term" value="C:nucleus"/>
    <property type="evidence" value="ECO:0007669"/>
    <property type="project" value="UniProtKB-SubCell"/>
</dbReference>
<evidence type="ECO:0000256" key="2">
    <source>
        <dbReference type="ARBA" id="ARBA00022679"/>
    </source>
</evidence>
<feature type="compositionally biased region" description="Polar residues" evidence="7">
    <location>
        <begin position="635"/>
        <end position="650"/>
    </location>
</feature>
<dbReference type="PANTHER" id="PTHR31001">
    <property type="entry name" value="UNCHARACTERIZED TRANSCRIPTIONAL REGULATORY PROTEIN"/>
    <property type="match status" value="1"/>
</dbReference>
<keyword evidence="6" id="KW-0539">Nucleus</keyword>
<dbReference type="EMBL" id="BDGU01000396">
    <property type="protein sequence ID" value="GAW07124.1"/>
    <property type="molecule type" value="Genomic_DNA"/>
</dbReference>
<dbReference type="CDD" id="cd07995">
    <property type="entry name" value="TPK"/>
    <property type="match status" value="1"/>
</dbReference>
<dbReference type="Pfam" id="PF04263">
    <property type="entry name" value="TPK_catalytic"/>
    <property type="match status" value="1"/>
</dbReference>
<dbReference type="GO" id="GO:0005524">
    <property type="term" value="F:ATP binding"/>
    <property type="evidence" value="ECO:0007669"/>
    <property type="project" value="UniProtKB-KW"/>
</dbReference>
<reference evidence="9 10" key="1">
    <citation type="submission" date="2016-08" db="EMBL/GenBank/DDBJ databases">
        <authorList>
            <consortium name="Lentinula edodes genome sequencing consortium"/>
            <person name="Sakamoto Y."/>
            <person name="Nakade K."/>
            <person name="Sato S."/>
            <person name="Yoshida Y."/>
            <person name="Miyazaki K."/>
            <person name="Natsume S."/>
            <person name="Konno N."/>
        </authorList>
    </citation>
    <scope>NUCLEOTIDE SEQUENCE [LARGE SCALE GENOMIC DNA]</scope>
    <source>
        <strain evidence="9 10">NBRC 111202</strain>
    </source>
</reference>
<evidence type="ECO:0000313" key="10">
    <source>
        <dbReference type="Proteomes" id="UP000188533"/>
    </source>
</evidence>
<accession>A0A1Q3EJ11</accession>
<dbReference type="SMART" id="SM00906">
    <property type="entry name" value="Fungal_trans"/>
    <property type="match status" value="1"/>
</dbReference>
<feature type="compositionally biased region" description="Basic and acidic residues" evidence="7">
    <location>
        <begin position="111"/>
        <end position="122"/>
    </location>
</feature>
<protein>
    <submittedName>
        <fullName evidence="9">Nucleus protein</fullName>
    </submittedName>
</protein>
<gene>
    <name evidence="9" type="ORF">LENED_009094</name>
</gene>
<dbReference type="GO" id="GO:0006351">
    <property type="term" value="P:DNA-templated transcription"/>
    <property type="evidence" value="ECO:0007669"/>
    <property type="project" value="InterPro"/>
</dbReference>
<dbReference type="GO" id="GO:0006772">
    <property type="term" value="P:thiamine metabolic process"/>
    <property type="evidence" value="ECO:0007669"/>
    <property type="project" value="InterPro"/>
</dbReference>
<dbReference type="PANTHER" id="PTHR31001:SF87">
    <property type="entry name" value="COL-21"/>
    <property type="match status" value="1"/>
</dbReference>
<dbReference type="AlphaFoldDB" id="A0A1Q3EJ11"/>
<reference evidence="9 10" key="2">
    <citation type="submission" date="2017-02" db="EMBL/GenBank/DDBJ databases">
        <title>A genome survey and senescence transcriptome analysis in Lentinula edodes.</title>
        <authorList>
            <person name="Sakamoto Y."/>
            <person name="Nakade K."/>
            <person name="Sato S."/>
            <person name="Yoshida Y."/>
            <person name="Miyazaki K."/>
            <person name="Natsume S."/>
            <person name="Konno N."/>
        </authorList>
    </citation>
    <scope>NUCLEOTIDE SEQUENCE [LARGE SCALE GENOMIC DNA]</scope>
    <source>
        <strain evidence="9 10">NBRC 111202</strain>
    </source>
</reference>
<keyword evidence="5" id="KW-0067">ATP-binding</keyword>
<feature type="domain" description="Xylanolytic transcriptional activator regulatory" evidence="8">
    <location>
        <begin position="322"/>
        <end position="411"/>
    </location>
</feature>
<dbReference type="Gene3D" id="3.40.50.10240">
    <property type="entry name" value="Thiamin pyrophosphokinase, catalytic domain"/>
    <property type="match status" value="1"/>
</dbReference>
<dbReference type="GO" id="GO:0008270">
    <property type="term" value="F:zinc ion binding"/>
    <property type="evidence" value="ECO:0007669"/>
    <property type="project" value="InterPro"/>
</dbReference>
<dbReference type="Pfam" id="PF04082">
    <property type="entry name" value="Fungal_trans"/>
    <property type="match status" value="1"/>
</dbReference>
<dbReference type="InterPro" id="IPR007371">
    <property type="entry name" value="TPK_catalytic"/>
</dbReference>
<dbReference type="GO" id="GO:0003677">
    <property type="term" value="F:DNA binding"/>
    <property type="evidence" value="ECO:0007669"/>
    <property type="project" value="InterPro"/>
</dbReference>
<dbReference type="InterPro" id="IPR036371">
    <property type="entry name" value="TPK_B1-bd_sf"/>
</dbReference>
<dbReference type="SUPFAM" id="SSF63862">
    <property type="entry name" value="Thiamin pyrophosphokinase, substrate-binding domain"/>
    <property type="match status" value="1"/>
</dbReference>
<evidence type="ECO:0000256" key="3">
    <source>
        <dbReference type="ARBA" id="ARBA00022741"/>
    </source>
</evidence>
<proteinExistence type="predicted"/>
<dbReference type="InterPro" id="IPR006282">
    <property type="entry name" value="Thi_PPkinase"/>
</dbReference>
<dbReference type="GO" id="GO:0004788">
    <property type="term" value="F:thiamine diphosphokinase activity"/>
    <property type="evidence" value="ECO:0007669"/>
    <property type="project" value="InterPro"/>
</dbReference>
<sequence>MKNPHSAPSLPVSSAKRKKLDDDSENGTSRKRNRVSFSCSERKQKCDRQMPCAHVPELCKAYTPGKSDQDLGLRIARLEQIIEMALPQFSELESSGFNVPERQRSMSMTEDDVHSQQEDHDASGGAFQSGKWYGNSASGSIAPASVLEQLQNAVMPPKAASSNHTIQSVVPVLEPSAADNLKTLVQECGVSPHKIPEILQELPPLRSSDALINYYFTSLNWTRYAISEPEFRSAYAAVSAHGSHGLSATNPNDVRFLPLLFVVLAISVRLAPEELAGDARQRRITSLRYYWSSAIQPDSLDIVLTRLLSARFLTFDRRITECWSQLGAAVRTAEALGLHRDGASMGMEPAMVEYRRRIWQVWIVPINTIFSSYFRSYLYHADRSYALVLGRPHSIQDDYTSTLPPSNIDDDSLAAFKQPPPPLSIPTRMTCIILRHQLATITGRIVHHFQKVRTPSHYSEVCALDDDILRYVSNLPPHYSLNPDTSLDEEKPYIPIHRFLLITEVLFVRTSLHRPYILRRLSSDRYARSRAACFESAVKDYQVRQAFRETAAEEVRISLGNAYREFQTAMISGIYLAIYPNGEDASIMHTILDTFVSDHDGLREIDETTRRELKTIEFLKSKALQRSKPDPPSVTPTTNGDTTNGSVTTPDNAAQLLLNIHRSPPAVGSPKAPFPSLFNLDSDHINPTSTYNYNGNHAAGTTAHLTLSPTYQRLQHPPEYSPASSSPAAEESESTAQILFDHWCNTVSNAPLESLNAPLAWGGQGGADLSGWAAQAAAGSSVQQLTGAVNGAVNGYLPDLIKGDLDSLRPDVREYYDSKGVLVEKDDDQDSTDLMKCISAIIEKEKSEGTSQYEIILLGGLAGRLDQTIHTLSYLHKLRKVRDRVYAVTDDNVCWVLDSGEHIIEIDHTILGVTCGLLPVGIESTILSTSGLRWNLRVDVWVKTSKPILWTIELREQFG</sequence>
<dbReference type="STRING" id="5353.A0A1Q3EJ11"/>
<evidence type="ECO:0000256" key="6">
    <source>
        <dbReference type="ARBA" id="ARBA00023242"/>
    </source>
</evidence>
<evidence type="ECO:0000313" key="9">
    <source>
        <dbReference type="EMBL" id="GAW07124.1"/>
    </source>
</evidence>
<dbReference type="InterPro" id="IPR036759">
    <property type="entry name" value="TPK_catalytic_sf"/>
</dbReference>
<dbReference type="Proteomes" id="UP000188533">
    <property type="component" value="Unassembled WGS sequence"/>
</dbReference>
<feature type="region of interest" description="Disordered" evidence="7">
    <location>
        <begin position="1"/>
        <end position="43"/>
    </location>
</feature>
<dbReference type="InterPro" id="IPR050613">
    <property type="entry name" value="Sec_Metabolite_Reg"/>
</dbReference>
<comment type="caution">
    <text evidence="9">The sequence shown here is derived from an EMBL/GenBank/DDBJ whole genome shotgun (WGS) entry which is preliminary data.</text>
</comment>
<organism evidence="9 10">
    <name type="scientific">Lentinula edodes</name>
    <name type="common">Shiitake mushroom</name>
    <name type="synonym">Lentinus edodes</name>
    <dbReference type="NCBI Taxonomy" id="5353"/>
    <lineage>
        <taxon>Eukaryota</taxon>
        <taxon>Fungi</taxon>
        <taxon>Dikarya</taxon>
        <taxon>Basidiomycota</taxon>
        <taxon>Agaricomycotina</taxon>
        <taxon>Agaricomycetes</taxon>
        <taxon>Agaricomycetidae</taxon>
        <taxon>Agaricales</taxon>
        <taxon>Marasmiineae</taxon>
        <taxon>Omphalotaceae</taxon>
        <taxon>Lentinula</taxon>
    </lineage>
</organism>
<dbReference type="SUPFAM" id="SSF63999">
    <property type="entry name" value="Thiamin pyrophosphokinase, catalytic domain"/>
    <property type="match status" value="1"/>
</dbReference>
<evidence type="ECO:0000256" key="7">
    <source>
        <dbReference type="SAM" id="MobiDB-lite"/>
    </source>
</evidence>
<evidence type="ECO:0000259" key="8">
    <source>
        <dbReference type="SMART" id="SM00906"/>
    </source>
</evidence>
<feature type="region of interest" description="Disordered" evidence="7">
    <location>
        <begin position="103"/>
        <end position="127"/>
    </location>
</feature>
<evidence type="ECO:0000256" key="1">
    <source>
        <dbReference type="ARBA" id="ARBA00004123"/>
    </source>
</evidence>
<keyword evidence="3" id="KW-0547">Nucleotide-binding</keyword>
<dbReference type="Pfam" id="PF04265">
    <property type="entry name" value="TPK_B1_binding"/>
    <property type="match status" value="1"/>
</dbReference>
<feature type="region of interest" description="Disordered" evidence="7">
    <location>
        <begin position="622"/>
        <end position="650"/>
    </location>
</feature>
<name>A0A1Q3EJ11_LENED</name>